<dbReference type="RefSeq" id="WP_319270460.1">
    <property type="nucleotide sequence ID" value="NZ_JBHTCK010000014.1"/>
</dbReference>
<dbReference type="Pfam" id="PF01648">
    <property type="entry name" value="ACPS"/>
    <property type="match status" value="1"/>
</dbReference>
<keyword evidence="5" id="KW-1185">Reference proteome</keyword>
<evidence type="ECO:0000313" key="4">
    <source>
        <dbReference type="EMBL" id="MFC7355888.1"/>
    </source>
</evidence>
<protein>
    <submittedName>
        <fullName evidence="4">4'-phosphopantetheinyl transferase family protein</fullName>
    </submittedName>
</protein>
<evidence type="ECO:0000313" key="5">
    <source>
        <dbReference type="Proteomes" id="UP001596509"/>
    </source>
</evidence>
<evidence type="ECO:0000256" key="2">
    <source>
        <dbReference type="ARBA" id="ARBA00022679"/>
    </source>
</evidence>
<evidence type="ECO:0000256" key="1">
    <source>
        <dbReference type="ARBA" id="ARBA00010990"/>
    </source>
</evidence>
<dbReference type="PANTHER" id="PTHR12215">
    <property type="entry name" value="PHOSPHOPANTETHEINE TRANSFERASE"/>
    <property type="match status" value="1"/>
</dbReference>
<sequence length="244" mass="25590">MTALQAPAATDVAVHWWQLAGNSTDSADLAVLGPSERERLDRIQHPAQAAEFVGSRAGVRRILAELLGVTPGAVALGRLPCPGCGAADHGPPAVLHPRSPFRISLSHASGRCLLAVAQVPVGVDIEAERPLDIDELARVALTATEHRQLLGLPAGAARERAFLRCWTRKEAALKALGTGIATDLSRIETHPDRRGPVTVTAGPPGTARDWSVHDVTVPGPWVATAAVPYGVSARVTVSQHPGVH</sequence>
<dbReference type="Gene3D" id="3.90.470.20">
    <property type="entry name" value="4'-phosphopantetheinyl transferase domain"/>
    <property type="match status" value="2"/>
</dbReference>
<gene>
    <name evidence="4" type="ORF">ACFQW9_35100</name>
</gene>
<dbReference type="Proteomes" id="UP001596509">
    <property type="component" value="Unassembled WGS sequence"/>
</dbReference>
<dbReference type="InterPro" id="IPR050559">
    <property type="entry name" value="P-Pant_transferase_sf"/>
</dbReference>
<evidence type="ECO:0000259" key="3">
    <source>
        <dbReference type="Pfam" id="PF01648"/>
    </source>
</evidence>
<proteinExistence type="inferred from homology"/>
<name>A0ABW2MQF3_9ACTN</name>
<dbReference type="InterPro" id="IPR037143">
    <property type="entry name" value="4-PPantetheinyl_Trfase_dom_sf"/>
</dbReference>
<organism evidence="4 5">
    <name type="scientific">Streptomyces caviscabies</name>
    <dbReference type="NCBI Taxonomy" id="90079"/>
    <lineage>
        <taxon>Bacteria</taxon>
        <taxon>Bacillati</taxon>
        <taxon>Actinomycetota</taxon>
        <taxon>Actinomycetes</taxon>
        <taxon>Kitasatosporales</taxon>
        <taxon>Streptomycetaceae</taxon>
        <taxon>Streptomyces</taxon>
    </lineage>
</organism>
<dbReference type="PANTHER" id="PTHR12215:SF10">
    <property type="entry name" value="L-AMINOADIPATE-SEMIALDEHYDE DEHYDROGENASE-PHOSPHOPANTETHEINYL TRANSFERASE"/>
    <property type="match status" value="1"/>
</dbReference>
<reference evidence="5" key="1">
    <citation type="journal article" date="2019" name="Int. J. Syst. Evol. Microbiol.">
        <title>The Global Catalogue of Microorganisms (GCM) 10K type strain sequencing project: providing services to taxonomists for standard genome sequencing and annotation.</title>
        <authorList>
            <consortium name="The Broad Institute Genomics Platform"/>
            <consortium name="The Broad Institute Genome Sequencing Center for Infectious Disease"/>
            <person name="Wu L."/>
            <person name="Ma J."/>
        </authorList>
    </citation>
    <scope>NUCLEOTIDE SEQUENCE [LARGE SCALE GENOMIC DNA]</scope>
    <source>
        <strain evidence="5">ICMP 19430</strain>
    </source>
</reference>
<dbReference type="EMBL" id="JBHTCK010000014">
    <property type="protein sequence ID" value="MFC7355888.1"/>
    <property type="molecule type" value="Genomic_DNA"/>
</dbReference>
<dbReference type="InterPro" id="IPR008278">
    <property type="entry name" value="4-PPantetheinyl_Trfase_dom"/>
</dbReference>
<comment type="similarity">
    <text evidence="1">Belongs to the P-Pant transferase superfamily. Gsp/Sfp/HetI/AcpT family.</text>
</comment>
<dbReference type="GO" id="GO:0016740">
    <property type="term" value="F:transferase activity"/>
    <property type="evidence" value="ECO:0007669"/>
    <property type="project" value="UniProtKB-KW"/>
</dbReference>
<feature type="domain" description="4'-phosphopantetheinyl transferase" evidence="3">
    <location>
        <begin position="120"/>
        <end position="224"/>
    </location>
</feature>
<dbReference type="SUPFAM" id="SSF56214">
    <property type="entry name" value="4'-phosphopantetheinyl transferase"/>
    <property type="match status" value="2"/>
</dbReference>
<comment type="caution">
    <text evidence="4">The sequence shown here is derived from an EMBL/GenBank/DDBJ whole genome shotgun (WGS) entry which is preliminary data.</text>
</comment>
<accession>A0ABW2MQF3</accession>
<keyword evidence="2 4" id="KW-0808">Transferase</keyword>